<gene>
    <name evidence="1" type="ORF">Golob_018224</name>
</gene>
<dbReference type="AlphaFoldDB" id="A0A7J8M9T6"/>
<name>A0A7J8M9T6_9ROSI</name>
<reference evidence="1 2" key="1">
    <citation type="journal article" date="2019" name="Genome Biol. Evol.">
        <title>Insights into the evolution of the New World diploid cottons (Gossypium, subgenus Houzingenia) based on genome sequencing.</title>
        <authorList>
            <person name="Grover C.E."/>
            <person name="Arick M.A. 2nd"/>
            <person name="Thrash A."/>
            <person name="Conover J.L."/>
            <person name="Sanders W.S."/>
            <person name="Peterson D.G."/>
            <person name="Frelichowski J.E."/>
            <person name="Scheffler J.A."/>
            <person name="Scheffler B.E."/>
            <person name="Wendel J.F."/>
        </authorList>
    </citation>
    <scope>NUCLEOTIDE SEQUENCE [LARGE SCALE GENOMIC DNA]</scope>
    <source>
        <strain evidence="1">157</strain>
        <tissue evidence="1">Leaf</tissue>
    </source>
</reference>
<dbReference type="EMBL" id="JABEZX010000007">
    <property type="protein sequence ID" value="MBA0561393.1"/>
    <property type="molecule type" value="Genomic_DNA"/>
</dbReference>
<dbReference type="Proteomes" id="UP000593572">
    <property type="component" value="Unassembled WGS sequence"/>
</dbReference>
<organism evidence="1 2">
    <name type="scientific">Gossypium lobatum</name>
    <dbReference type="NCBI Taxonomy" id="34289"/>
    <lineage>
        <taxon>Eukaryota</taxon>
        <taxon>Viridiplantae</taxon>
        <taxon>Streptophyta</taxon>
        <taxon>Embryophyta</taxon>
        <taxon>Tracheophyta</taxon>
        <taxon>Spermatophyta</taxon>
        <taxon>Magnoliopsida</taxon>
        <taxon>eudicotyledons</taxon>
        <taxon>Gunneridae</taxon>
        <taxon>Pentapetalae</taxon>
        <taxon>rosids</taxon>
        <taxon>malvids</taxon>
        <taxon>Malvales</taxon>
        <taxon>Malvaceae</taxon>
        <taxon>Malvoideae</taxon>
        <taxon>Gossypium</taxon>
    </lineage>
</organism>
<proteinExistence type="predicted"/>
<comment type="caution">
    <text evidence="1">The sequence shown here is derived from an EMBL/GenBank/DDBJ whole genome shotgun (WGS) entry which is preliminary data.</text>
</comment>
<accession>A0A7J8M9T6</accession>
<evidence type="ECO:0000313" key="2">
    <source>
        <dbReference type="Proteomes" id="UP000593572"/>
    </source>
</evidence>
<sequence length="36" mass="4355">MLEKVLPHAMLKAKYNLELMIRTLKNDWAIIYYMLS</sequence>
<evidence type="ECO:0000313" key="1">
    <source>
        <dbReference type="EMBL" id="MBA0561393.1"/>
    </source>
</evidence>
<protein>
    <submittedName>
        <fullName evidence="1">Uncharacterized protein</fullName>
    </submittedName>
</protein>
<keyword evidence="2" id="KW-1185">Reference proteome</keyword>